<accession>A0A9P5H896</accession>
<evidence type="ECO:0000256" key="1">
    <source>
        <dbReference type="SAM" id="MobiDB-lite"/>
    </source>
</evidence>
<dbReference type="EMBL" id="JAANBB010000258">
    <property type="protein sequence ID" value="KAF7545350.1"/>
    <property type="molecule type" value="Genomic_DNA"/>
</dbReference>
<evidence type="ECO:0000313" key="2">
    <source>
        <dbReference type="EMBL" id="KAF7545350.1"/>
    </source>
</evidence>
<protein>
    <submittedName>
        <fullName evidence="2">Uncharacterized protein</fullName>
    </submittedName>
</protein>
<name>A0A9P5H896_9HYPO</name>
<feature type="region of interest" description="Disordered" evidence="1">
    <location>
        <begin position="83"/>
        <end position="206"/>
    </location>
</feature>
<organism evidence="2 3">
    <name type="scientific">Cylindrodendrum hubeiense</name>
    <dbReference type="NCBI Taxonomy" id="595255"/>
    <lineage>
        <taxon>Eukaryota</taxon>
        <taxon>Fungi</taxon>
        <taxon>Dikarya</taxon>
        <taxon>Ascomycota</taxon>
        <taxon>Pezizomycotina</taxon>
        <taxon>Sordariomycetes</taxon>
        <taxon>Hypocreomycetidae</taxon>
        <taxon>Hypocreales</taxon>
        <taxon>Nectriaceae</taxon>
        <taxon>Cylindrodendrum</taxon>
    </lineage>
</organism>
<feature type="compositionally biased region" description="Low complexity" evidence="1">
    <location>
        <begin position="94"/>
        <end position="107"/>
    </location>
</feature>
<comment type="caution">
    <text evidence="2">The sequence shown here is derived from an EMBL/GenBank/DDBJ whole genome shotgun (WGS) entry which is preliminary data.</text>
</comment>
<sequence>MAQGAILTHMVGDFEQHGSLFDCKMELSNGMTMADFASKVGSTLQLHADFDPMKEPTSIAKSIITALTKEQATLLPGWQKSLMLNPKKTSNEVKTPAKATNTKATNAKGKRAADDDAEPTPAPAPKKPRKTKAESGAAPKRAPKKKAQPKPKDATQETSSNNSTSINTNNSTYINTDNKAHASVTPSVQRKKNSAQAAPRLPMPQPNLDNFLGSVVPLDFLGNEVPTAPVDNDMGQMALLTPPESGQSQGQGFLPTTQVADMGHQPTMAVNTGRIFHPETSLAFPVPQLNSTESTPVTEAVAQAAFAFATTQMVSLNGSPSNSRETFKSPWESSAGPIRGAAPDTNMANGYFSNEPNSTTGQNAQQQIKPEDHNIAQASVSQNNDDLASLFGEDSDETDHTQQMQDPNQHRINELTRLDIGLPLSIIRAFINPTNDCPYSAIKAVVLAGDYSDQSGLLFDEHCRAIAKKEYDAISRNNFQINETDRAEWDPAVRNAEKRARKKKQRAQEQNRVQQQQADPEPHYQPEQHLAQLLSAPGLQEMQHDQSIQSNQFEVNHERPAEDFALDTQFDLDMERAFEEFEQSEQVLEETCNNQPQPGFGQMNIGQFYELDMESDVSEEE</sequence>
<feature type="region of interest" description="Disordered" evidence="1">
    <location>
        <begin position="490"/>
        <end position="524"/>
    </location>
</feature>
<evidence type="ECO:0000313" key="3">
    <source>
        <dbReference type="Proteomes" id="UP000722485"/>
    </source>
</evidence>
<feature type="compositionally biased region" description="Low complexity" evidence="1">
    <location>
        <begin position="508"/>
        <end position="518"/>
    </location>
</feature>
<gene>
    <name evidence="2" type="ORF">G7Z17_g9250</name>
</gene>
<feature type="region of interest" description="Disordered" evidence="1">
    <location>
        <begin position="317"/>
        <end position="336"/>
    </location>
</feature>
<dbReference type="Proteomes" id="UP000722485">
    <property type="component" value="Unassembled WGS sequence"/>
</dbReference>
<keyword evidence="3" id="KW-1185">Reference proteome</keyword>
<proteinExistence type="predicted"/>
<dbReference type="OrthoDB" id="5106935at2759"/>
<feature type="compositionally biased region" description="Low complexity" evidence="1">
    <location>
        <begin position="158"/>
        <end position="176"/>
    </location>
</feature>
<dbReference type="AlphaFoldDB" id="A0A9P5H896"/>
<reference evidence="2" key="1">
    <citation type="submission" date="2020-03" db="EMBL/GenBank/DDBJ databases">
        <title>Draft Genome Sequence of Cylindrodendrum hubeiense.</title>
        <authorList>
            <person name="Buettner E."/>
            <person name="Kellner H."/>
        </authorList>
    </citation>
    <scope>NUCLEOTIDE SEQUENCE</scope>
    <source>
        <strain evidence="2">IHI 201604</strain>
    </source>
</reference>